<keyword evidence="2" id="KW-1185">Reference proteome</keyword>
<comment type="caution">
    <text evidence="1">The sequence shown here is derived from an EMBL/GenBank/DDBJ whole genome shotgun (WGS) entry which is preliminary data.</text>
</comment>
<organism evidence="1 2">
    <name type="scientific">Choristoneura fumiferana</name>
    <name type="common">Spruce budworm moth</name>
    <name type="synonym">Archips fumiferana</name>
    <dbReference type="NCBI Taxonomy" id="7141"/>
    <lineage>
        <taxon>Eukaryota</taxon>
        <taxon>Metazoa</taxon>
        <taxon>Ecdysozoa</taxon>
        <taxon>Arthropoda</taxon>
        <taxon>Hexapoda</taxon>
        <taxon>Insecta</taxon>
        <taxon>Pterygota</taxon>
        <taxon>Neoptera</taxon>
        <taxon>Endopterygota</taxon>
        <taxon>Lepidoptera</taxon>
        <taxon>Glossata</taxon>
        <taxon>Ditrysia</taxon>
        <taxon>Tortricoidea</taxon>
        <taxon>Tortricidae</taxon>
        <taxon>Tortricinae</taxon>
        <taxon>Choristoneura</taxon>
    </lineage>
</organism>
<reference evidence="1 2" key="1">
    <citation type="journal article" date="2022" name="Genome Biol. Evol.">
        <title>The Spruce Budworm Genome: Reconstructing the Evolutionary History of Antifreeze Proteins.</title>
        <authorList>
            <person name="Beliveau C."/>
            <person name="Gagne P."/>
            <person name="Picq S."/>
            <person name="Vernygora O."/>
            <person name="Keeling C.I."/>
            <person name="Pinkney K."/>
            <person name="Doucet D."/>
            <person name="Wen F."/>
            <person name="Johnston J.S."/>
            <person name="Maaroufi H."/>
            <person name="Boyle B."/>
            <person name="Laroche J."/>
            <person name="Dewar K."/>
            <person name="Juretic N."/>
            <person name="Blackburn G."/>
            <person name="Nisole A."/>
            <person name="Brunet B."/>
            <person name="Brandao M."/>
            <person name="Lumley L."/>
            <person name="Duan J."/>
            <person name="Quan G."/>
            <person name="Lucarotti C.J."/>
            <person name="Roe A.D."/>
            <person name="Sperling F.A.H."/>
            <person name="Levesque R.C."/>
            <person name="Cusson M."/>
        </authorList>
    </citation>
    <scope>NUCLEOTIDE SEQUENCE [LARGE SCALE GENOMIC DNA]</scope>
    <source>
        <strain evidence="1">Glfc:IPQL:Cfum</strain>
    </source>
</reference>
<evidence type="ECO:0000313" key="1">
    <source>
        <dbReference type="EMBL" id="KAI8431343.1"/>
    </source>
</evidence>
<dbReference type="EMBL" id="CM046130">
    <property type="protein sequence ID" value="KAI8431343.1"/>
    <property type="molecule type" value="Genomic_DNA"/>
</dbReference>
<name>A0ACC0K4J3_CHOFU</name>
<gene>
    <name evidence="1" type="ORF">MSG28_015883</name>
</gene>
<proteinExistence type="predicted"/>
<accession>A0ACC0K4J3</accession>
<dbReference type="Proteomes" id="UP001064048">
    <property type="component" value="Chromosome 30"/>
</dbReference>
<sequence length="229" mass="26766">MICEEESKHGFNFKEVPQQCHTCLSVSRKLSPLGPNMDILRKIIPQCTYWSTCNMKSVGICWECNSVLVKILEFQNKVLRATEILQLGQAYLYSTLSNLTSVIFNDSSTNVINITETDTDTKLETIDYDIKDDTGHISDEFTQTIEIESFKIELNEVVENNKKSLGTYICDICHTHKSKKNQIVQHIATHYNKARREFFKHYKEWHEKYICHHCGVSFKMRYCIKDHIR</sequence>
<evidence type="ECO:0000313" key="2">
    <source>
        <dbReference type="Proteomes" id="UP001064048"/>
    </source>
</evidence>
<protein>
    <submittedName>
        <fullName evidence="1">Uncharacterized protein</fullName>
    </submittedName>
</protein>